<evidence type="ECO:0008006" key="5">
    <source>
        <dbReference type="Google" id="ProtNLM"/>
    </source>
</evidence>
<dbReference type="PROSITE" id="PS51257">
    <property type="entry name" value="PROKAR_LIPOPROTEIN"/>
    <property type="match status" value="1"/>
</dbReference>
<gene>
    <name evidence="3" type="ORF">H3H51_19215</name>
</gene>
<organism evidence="3 4">
    <name type="scientific">Aquipseudomonas ullengensis</name>
    <dbReference type="NCBI Taxonomy" id="2759166"/>
    <lineage>
        <taxon>Bacteria</taxon>
        <taxon>Pseudomonadati</taxon>
        <taxon>Pseudomonadota</taxon>
        <taxon>Gammaproteobacteria</taxon>
        <taxon>Pseudomonadales</taxon>
        <taxon>Pseudomonadaceae</taxon>
        <taxon>Aquipseudomonas</taxon>
    </lineage>
</organism>
<accession>A0A7W4QC51</accession>
<evidence type="ECO:0000313" key="4">
    <source>
        <dbReference type="Proteomes" id="UP000542720"/>
    </source>
</evidence>
<feature type="chain" id="PRO_5031306450" description="PE-PGRS family protein" evidence="2">
    <location>
        <begin position="19"/>
        <end position="268"/>
    </location>
</feature>
<sequence>MRAVFVGLACLGAACASAGELRVTTGQTYLIDQPVLHLERLLLEDGATLRVQPGIEKVQIYAEQAWIGRDVHLLAAGGDGRPGQSGAAATDASGCDDGAPGMDGEAGQAGSSGVSVELALGLRSFGSMRLDTHGGAGGAGGNGGSGGAGGSADTCAGGSGGTGGSAGAGGVGGRGGDVLVRYWSLSADGYIPISNYGPGVQVLTSGGAGAPSGQAGEGGAGGTGQLVKRPTGIKVFRNPGIAGQPGAAAAYGEAGASGHFLIQPQAAP</sequence>
<keyword evidence="4" id="KW-1185">Reference proteome</keyword>
<proteinExistence type="predicted"/>
<dbReference type="Proteomes" id="UP000542720">
    <property type="component" value="Unassembled WGS sequence"/>
</dbReference>
<dbReference type="AlphaFoldDB" id="A0A7W4QC51"/>
<evidence type="ECO:0000256" key="1">
    <source>
        <dbReference type="SAM" id="MobiDB-lite"/>
    </source>
</evidence>
<dbReference type="EMBL" id="JACJUD010000007">
    <property type="protein sequence ID" value="MBB2497160.1"/>
    <property type="molecule type" value="Genomic_DNA"/>
</dbReference>
<evidence type="ECO:0000313" key="3">
    <source>
        <dbReference type="EMBL" id="MBB2497160.1"/>
    </source>
</evidence>
<name>A0A7W4QC51_9GAMM</name>
<keyword evidence="2" id="KW-0732">Signal</keyword>
<feature type="signal peptide" evidence="2">
    <location>
        <begin position="1"/>
        <end position="18"/>
    </location>
</feature>
<comment type="caution">
    <text evidence="3">The sequence shown here is derived from an EMBL/GenBank/DDBJ whole genome shotgun (WGS) entry which is preliminary data.</text>
</comment>
<evidence type="ECO:0000256" key="2">
    <source>
        <dbReference type="SAM" id="SignalP"/>
    </source>
</evidence>
<dbReference type="RefSeq" id="WP_183090800.1">
    <property type="nucleotide sequence ID" value="NZ_JACJUD010000007.1"/>
</dbReference>
<reference evidence="3 4" key="1">
    <citation type="submission" date="2020-08" db="EMBL/GenBank/DDBJ databases">
        <authorList>
            <person name="Kim C.M."/>
        </authorList>
    </citation>
    <scope>NUCLEOTIDE SEQUENCE [LARGE SCALE GENOMIC DNA]</scope>
    <source>
        <strain evidence="3 4">UL070</strain>
    </source>
</reference>
<feature type="region of interest" description="Disordered" evidence="1">
    <location>
        <begin position="78"/>
        <end position="110"/>
    </location>
</feature>
<protein>
    <recommendedName>
        <fullName evidence="5">PE-PGRS family protein</fullName>
    </recommendedName>
</protein>